<reference evidence="1" key="1">
    <citation type="submission" date="2019-04" db="EMBL/GenBank/DDBJ databases">
        <title>Microbes associate with the intestines of laboratory mice.</title>
        <authorList>
            <person name="Navarre W."/>
            <person name="Wong E."/>
            <person name="Huang K."/>
            <person name="Tropini C."/>
            <person name="Ng K."/>
            <person name="Yu B."/>
        </authorList>
    </citation>
    <scope>NUCLEOTIDE SEQUENCE</scope>
    <source>
        <strain evidence="1">NM04_E33</strain>
    </source>
</reference>
<comment type="caution">
    <text evidence="1">The sequence shown here is derived from an EMBL/GenBank/DDBJ whole genome shotgun (WGS) entry which is preliminary data.</text>
</comment>
<keyword evidence="2" id="KW-1185">Reference proteome</keyword>
<dbReference type="Proteomes" id="UP000306319">
    <property type="component" value="Unassembled WGS sequence"/>
</dbReference>
<name>A0AC61RDL6_9BACT</name>
<evidence type="ECO:0000313" key="1">
    <source>
        <dbReference type="EMBL" id="TGY76936.1"/>
    </source>
</evidence>
<evidence type="ECO:0000313" key="2">
    <source>
        <dbReference type="Proteomes" id="UP000306319"/>
    </source>
</evidence>
<gene>
    <name evidence="1" type="ORF">E5331_16625</name>
</gene>
<dbReference type="EMBL" id="SRYB01000033">
    <property type="protein sequence ID" value="TGY76936.1"/>
    <property type="molecule type" value="Genomic_DNA"/>
</dbReference>
<organism evidence="1 2">
    <name type="scientific">Lepagella muris</name>
    <dbReference type="NCBI Taxonomy" id="3032870"/>
    <lineage>
        <taxon>Bacteria</taxon>
        <taxon>Pseudomonadati</taxon>
        <taxon>Bacteroidota</taxon>
        <taxon>Bacteroidia</taxon>
        <taxon>Bacteroidales</taxon>
        <taxon>Muribaculaceae</taxon>
        <taxon>Lepagella</taxon>
    </lineage>
</organism>
<sequence>MEYSRLQDKCRGALVGGAVGDALGYAVEFDSLEEIIERFGEKGITRYVTDACGMARFSDDTQMSLFTQEGLCNGIIATEFGMIEELMPYIEKSYLDWLTTQRGTQEDLPDSRLSHVDELWVARAPGITCLNALENIRAGINHRNDSKGCGGVMRVAPVGIFCAAHSDLYDYEDTARLAGMAAEITHHHRMSTYASALLATTVRDCIGKSNIRRLEFEWIVEGGLIMLKKYYDDESKIMAEFSAIIHRAMSLAKSDIPERDAIRKLGQGWIAEEALAIAIFSVMRHVGDFEKCVVCAVNHDGDSDSTGAIAGNIIGAILGYSAIPSYFLDNLEILHVLESVADELCDADPI</sequence>
<accession>A0AC61RDL6</accession>
<proteinExistence type="predicted"/>
<protein>
    <submittedName>
        <fullName evidence="1">ADP-ribosylglycohydrolase family protein</fullName>
    </submittedName>
</protein>